<feature type="region of interest" description="Disordered" evidence="1">
    <location>
        <begin position="303"/>
        <end position="359"/>
    </location>
</feature>
<comment type="caution">
    <text evidence="2">The sequence shown here is derived from an EMBL/GenBank/DDBJ whole genome shotgun (WGS) entry which is preliminary data.</text>
</comment>
<organism evidence="2 3">
    <name type="scientific">Fusarium sarcochroum</name>
    <dbReference type="NCBI Taxonomy" id="1208366"/>
    <lineage>
        <taxon>Eukaryota</taxon>
        <taxon>Fungi</taxon>
        <taxon>Dikarya</taxon>
        <taxon>Ascomycota</taxon>
        <taxon>Pezizomycotina</taxon>
        <taxon>Sordariomycetes</taxon>
        <taxon>Hypocreomycetidae</taxon>
        <taxon>Hypocreales</taxon>
        <taxon>Nectriaceae</taxon>
        <taxon>Fusarium</taxon>
        <taxon>Fusarium lateritium species complex</taxon>
    </lineage>
</organism>
<evidence type="ECO:0000313" key="2">
    <source>
        <dbReference type="EMBL" id="KAF4968993.1"/>
    </source>
</evidence>
<dbReference type="PANTHER" id="PTHR38166:SF1">
    <property type="entry name" value="C2H2-TYPE DOMAIN-CONTAINING PROTEIN"/>
    <property type="match status" value="1"/>
</dbReference>
<feature type="region of interest" description="Disordered" evidence="1">
    <location>
        <begin position="242"/>
        <end position="262"/>
    </location>
</feature>
<keyword evidence="3" id="KW-1185">Reference proteome</keyword>
<gene>
    <name evidence="2" type="ORF">FSARC_3647</name>
</gene>
<reference evidence="2" key="2">
    <citation type="submission" date="2020-05" db="EMBL/GenBank/DDBJ databases">
        <authorList>
            <person name="Kim H.-S."/>
            <person name="Proctor R.H."/>
            <person name="Brown D.W."/>
        </authorList>
    </citation>
    <scope>NUCLEOTIDE SEQUENCE</scope>
    <source>
        <strain evidence="2">NRRL 20472</strain>
    </source>
</reference>
<feature type="compositionally biased region" description="Basic residues" evidence="1">
    <location>
        <begin position="322"/>
        <end position="334"/>
    </location>
</feature>
<feature type="compositionally biased region" description="Polar residues" evidence="1">
    <location>
        <begin position="525"/>
        <end position="537"/>
    </location>
</feature>
<evidence type="ECO:0000313" key="3">
    <source>
        <dbReference type="Proteomes" id="UP000622797"/>
    </source>
</evidence>
<feature type="region of interest" description="Disordered" evidence="1">
    <location>
        <begin position="1"/>
        <end position="49"/>
    </location>
</feature>
<reference evidence="2" key="1">
    <citation type="journal article" date="2020" name="BMC Genomics">
        <title>Correction to: Identification and distribution of gene clusters required for synthesis of sphingolipid metabolism inhibitors in diverse species of the filamentous fungus Fusarium.</title>
        <authorList>
            <person name="Kim H.S."/>
            <person name="Lohmar J.M."/>
            <person name="Busman M."/>
            <person name="Brown D.W."/>
            <person name="Naumann T.A."/>
            <person name="Divon H.H."/>
            <person name="Lysoe E."/>
            <person name="Uhlig S."/>
            <person name="Proctor R.H."/>
        </authorList>
    </citation>
    <scope>NUCLEOTIDE SEQUENCE</scope>
    <source>
        <strain evidence="2">NRRL 20472</strain>
    </source>
</reference>
<dbReference type="Proteomes" id="UP000622797">
    <property type="component" value="Unassembled WGS sequence"/>
</dbReference>
<sequence>MSDSMDTTSPSDPVGSATATAPKKPSLRILEGGTAGLSTREDDLAHGPSLLGLGDGHEYVQGPSVSRLASDLEFEALGHHDPETSILPSFPLELPAPVPPQTMSLSEVSQSGASLSLPADTLSSTGISRAEEQTRLPATNVRDASLFPWKYEFSWEGSHLCFDGEPLELVKTHQGRYSEADPGSEIALSTSLAPLPRLQTRSPATNEFEPFDIAGIGSFDDRAVGQLFPDLEIASAVCSISSDGSRSDTVEWDELIPPASDPDLSIEMDKKVDWMVDLLIDDYHRSYAPQRSQRRSDVAHNKIANHGLGNASTKIQGTSKSTRGRKGPPRRKAAHGAEDSEDEDDRGGEEGPSSAKKASNSRRFACPFLRWNPQKHGRTDIHMEPDCPDCHMRYPVEPHDCGRFPAVLPIEFITDEKLKAIKERAKRSQTHEEQWQHIYGVLFPDAPRCFSPYLDDREEEELGDAERYFRSPYAQMVLREEMKVMEFDAEMRVKILELVYARFLPGLWPNGGVYPHMSDDKGQPPSLTQPSQTVDPRNISTLAPSMLGLSMDESKIEDTASSALLNATSIEDFTSATETEGLGFYENDAFGTPQDGNFTYPTWLEGRETYDMSLDLTLEELIQE</sequence>
<dbReference type="PANTHER" id="PTHR38166">
    <property type="entry name" value="C2H2-TYPE DOMAIN-CONTAINING PROTEIN-RELATED"/>
    <property type="match status" value="1"/>
</dbReference>
<dbReference type="EMBL" id="JABEXW010000177">
    <property type="protein sequence ID" value="KAF4968993.1"/>
    <property type="molecule type" value="Genomic_DNA"/>
</dbReference>
<feature type="region of interest" description="Disordered" evidence="1">
    <location>
        <begin position="515"/>
        <end position="537"/>
    </location>
</feature>
<dbReference type="AlphaFoldDB" id="A0A8H4U3V8"/>
<feature type="compositionally biased region" description="Polar residues" evidence="1">
    <location>
        <begin position="310"/>
        <end position="321"/>
    </location>
</feature>
<evidence type="ECO:0000256" key="1">
    <source>
        <dbReference type="SAM" id="MobiDB-lite"/>
    </source>
</evidence>
<proteinExistence type="predicted"/>
<name>A0A8H4U3V8_9HYPO</name>
<feature type="compositionally biased region" description="Low complexity" evidence="1">
    <location>
        <begin position="1"/>
        <end position="13"/>
    </location>
</feature>
<accession>A0A8H4U3V8</accession>
<protein>
    <submittedName>
        <fullName evidence="2">Uncharacterized protein</fullName>
    </submittedName>
</protein>
<dbReference type="OrthoDB" id="3521097at2759"/>